<dbReference type="InterPro" id="IPR036374">
    <property type="entry name" value="OxRdtase_Mopterin-bd_sf"/>
</dbReference>
<dbReference type="RefSeq" id="WP_179441616.1">
    <property type="nucleotide sequence ID" value="NZ_BAAALK010000002.1"/>
</dbReference>
<feature type="transmembrane region" description="Helical" evidence="2">
    <location>
        <begin position="26"/>
        <end position="46"/>
    </location>
</feature>
<dbReference type="GO" id="GO:0008482">
    <property type="term" value="F:sulfite oxidase activity"/>
    <property type="evidence" value="ECO:0007669"/>
    <property type="project" value="TreeGrafter"/>
</dbReference>
<dbReference type="InterPro" id="IPR000572">
    <property type="entry name" value="OxRdtase_Mopterin-bd_dom"/>
</dbReference>
<feature type="region of interest" description="Disordered" evidence="1">
    <location>
        <begin position="1"/>
        <end position="20"/>
    </location>
</feature>
<dbReference type="SUPFAM" id="SSF56524">
    <property type="entry name" value="Oxidoreductase molybdopterin-binding domain"/>
    <property type="match status" value="1"/>
</dbReference>
<dbReference type="SUPFAM" id="SSF81296">
    <property type="entry name" value="E set domains"/>
    <property type="match status" value="1"/>
</dbReference>
<dbReference type="Proteomes" id="UP000560069">
    <property type="component" value="Unassembled WGS sequence"/>
</dbReference>
<evidence type="ECO:0000256" key="2">
    <source>
        <dbReference type="SAM" id="Phobius"/>
    </source>
</evidence>
<evidence type="ECO:0000256" key="1">
    <source>
        <dbReference type="SAM" id="MobiDB-lite"/>
    </source>
</evidence>
<feature type="region of interest" description="Disordered" evidence="1">
    <location>
        <begin position="534"/>
        <end position="560"/>
    </location>
</feature>
<feature type="transmembrane region" description="Helical" evidence="2">
    <location>
        <begin position="144"/>
        <end position="165"/>
    </location>
</feature>
<feature type="transmembrane region" description="Helical" evidence="2">
    <location>
        <begin position="87"/>
        <end position="107"/>
    </location>
</feature>
<accession>A0A7Z0E7Y4</accession>
<dbReference type="EMBL" id="JACCFQ010000001">
    <property type="protein sequence ID" value="NYJ16740.1"/>
    <property type="molecule type" value="Genomic_DNA"/>
</dbReference>
<evidence type="ECO:0000259" key="3">
    <source>
        <dbReference type="Pfam" id="PF00174"/>
    </source>
</evidence>
<dbReference type="GO" id="GO:0043546">
    <property type="term" value="F:molybdopterin cofactor binding"/>
    <property type="evidence" value="ECO:0007669"/>
    <property type="project" value="TreeGrafter"/>
</dbReference>
<dbReference type="InterPro" id="IPR014756">
    <property type="entry name" value="Ig_E-set"/>
</dbReference>
<feature type="transmembrane region" description="Helical" evidence="2">
    <location>
        <begin position="208"/>
        <end position="226"/>
    </location>
</feature>
<keyword evidence="5" id="KW-1185">Reference proteome</keyword>
<evidence type="ECO:0000313" key="5">
    <source>
        <dbReference type="Proteomes" id="UP000560069"/>
    </source>
</evidence>
<dbReference type="GO" id="GO:0006790">
    <property type="term" value="P:sulfur compound metabolic process"/>
    <property type="evidence" value="ECO:0007669"/>
    <property type="project" value="TreeGrafter"/>
</dbReference>
<keyword evidence="2" id="KW-0472">Membrane</keyword>
<feature type="transmembrane region" description="Helical" evidence="2">
    <location>
        <begin position="114"/>
        <end position="132"/>
    </location>
</feature>
<keyword evidence="2" id="KW-1133">Transmembrane helix</keyword>
<feature type="region of interest" description="Disordered" evidence="1">
    <location>
        <begin position="171"/>
        <end position="200"/>
    </location>
</feature>
<evidence type="ECO:0000313" key="4">
    <source>
        <dbReference type="EMBL" id="NYJ16740.1"/>
    </source>
</evidence>
<dbReference type="Gene3D" id="2.60.40.650">
    <property type="match status" value="1"/>
</dbReference>
<feature type="compositionally biased region" description="Low complexity" evidence="1">
    <location>
        <begin position="174"/>
        <end position="192"/>
    </location>
</feature>
<keyword evidence="2" id="KW-0812">Transmembrane</keyword>
<sequence>MTETVHETPGTQEPAAGRDPRRRRDLIPHLLAGVLAAAIFLGLADLISRLFGPASSPLVSLGSTIITLSPSWLQDFAISYFGSNNKLVLYLSMGIVGMILAALIGALARRSLRLAVIVFSAVVVTLLVVVLLRPESSPLDALPTLIGGGLGIVSLLLLSGAATGFTRASQADRAGSSAGSPTTPSATSSPAADRPSTEDDRAHSRRRFLGLAAAGTAIAAGSITFGRSVNAFGVGAGEAAARLVLPAPAVPAPAIPAGASVGVDGVAPFITPNNDFYRIDTALVVPELSPEDWTLRIHGLVEEEVTITMAELLELPLEEHHITLTCVSNPVGGDLLGNATWLGYPIRELLARARPLGEADMVLSRSIDGWTASTPLEVLTDEDRACLLAVGMNGEPLPAQHGYPARLVVPGLYGYVSATKWVTELEVTRFDAETAYWTDRGWDARGPILVASRIDVPRPLARVDSGEELVVAGTAWAQHEGVAEVEVRLDDGDWESVELADEVNIDTWRQWRHTFADVSSGRHAVTVRAINAAGETQTDERRDPIPNAATGQHRIEFSVD</sequence>
<comment type="caution">
    <text evidence="4">The sequence shown here is derived from an EMBL/GenBank/DDBJ whole genome shotgun (WGS) entry which is preliminary data.</text>
</comment>
<reference evidence="4 5" key="1">
    <citation type="submission" date="2020-07" db="EMBL/GenBank/DDBJ databases">
        <title>Sequencing the genomes of 1000 actinobacteria strains.</title>
        <authorList>
            <person name="Klenk H.-P."/>
        </authorList>
    </citation>
    <scope>NUCLEOTIDE SEQUENCE [LARGE SCALE GENOMIC DNA]</scope>
    <source>
        <strain evidence="4 5">DSM 15664</strain>
    </source>
</reference>
<name>A0A7Z0E7Y4_9MICC</name>
<dbReference type="GO" id="GO:0020037">
    <property type="term" value="F:heme binding"/>
    <property type="evidence" value="ECO:0007669"/>
    <property type="project" value="TreeGrafter"/>
</dbReference>
<dbReference type="PANTHER" id="PTHR19372:SF7">
    <property type="entry name" value="SULFITE OXIDASE, MITOCHONDRIAL"/>
    <property type="match status" value="1"/>
</dbReference>
<dbReference type="Pfam" id="PF00174">
    <property type="entry name" value="Oxidored_molyb"/>
    <property type="match status" value="1"/>
</dbReference>
<gene>
    <name evidence="4" type="ORF">HNR11_001274</name>
</gene>
<organism evidence="4 5">
    <name type="scientific">Nesterenkonia sandarakina</name>
    <dbReference type="NCBI Taxonomy" id="272918"/>
    <lineage>
        <taxon>Bacteria</taxon>
        <taxon>Bacillati</taxon>
        <taxon>Actinomycetota</taxon>
        <taxon>Actinomycetes</taxon>
        <taxon>Micrococcales</taxon>
        <taxon>Micrococcaceae</taxon>
        <taxon>Nesterenkonia</taxon>
    </lineage>
</organism>
<feature type="domain" description="Oxidoreductase molybdopterin-binding" evidence="3">
    <location>
        <begin position="284"/>
        <end position="434"/>
    </location>
</feature>
<protein>
    <submittedName>
        <fullName evidence="4">DMSO/TMAO reductase YedYZ molybdopterin-dependent catalytic subunit</fullName>
    </submittedName>
</protein>
<dbReference type="AlphaFoldDB" id="A0A7Z0E7Y4"/>
<dbReference type="Gene3D" id="3.90.420.10">
    <property type="entry name" value="Oxidoreductase, molybdopterin-binding domain"/>
    <property type="match status" value="1"/>
</dbReference>
<proteinExistence type="predicted"/>
<dbReference type="PANTHER" id="PTHR19372">
    <property type="entry name" value="SULFITE REDUCTASE"/>
    <property type="match status" value="1"/>
</dbReference>